<dbReference type="CDD" id="cd04859">
    <property type="entry name" value="Prim_Pol"/>
    <property type="match status" value="1"/>
</dbReference>
<protein>
    <recommendedName>
        <fullName evidence="2">DNA primase/polymerase bifunctional N-terminal domain-containing protein</fullName>
    </recommendedName>
</protein>
<dbReference type="SMART" id="SM00943">
    <property type="entry name" value="Prim-Pol"/>
    <property type="match status" value="1"/>
</dbReference>
<dbReference type="SUPFAM" id="SSF56747">
    <property type="entry name" value="Prim-pol domain"/>
    <property type="match status" value="1"/>
</dbReference>
<evidence type="ECO:0000259" key="2">
    <source>
        <dbReference type="SMART" id="SM00943"/>
    </source>
</evidence>
<feature type="domain" description="DNA primase/polymerase bifunctional N-terminal" evidence="2">
    <location>
        <begin position="14"/>
        <end position="172"/>
    </location>
</feature>
<dbReference type="AlphaFoldDB" id="A0A2N9L3W9"/>
<sequence length="742" mass="80972">MKESENQMTLLDVALDCVRRGWYVFPCKPQSKRPMTLHGFKDATLDEATIRAWWEKTPDANPAISTGPSKLLVVDNDHGLTSRGDATAWMERNGFPLTYAVRTGRRPEFGLQLYYQADGSRGCAGWKLNGCAGDIRAEGGYVMAAGSIHPDSGEAYTALLDGTPVAPAPQRVKDLAPETRTYDPATAVDDATADEWKTWLLEYMGRNKIEPRDFEKRAPNGYWLGIHCPWEEQHGSGPGAESSTVLGILDGKVAFECSHGTCKSSERDTAVFKQLMTLMHNEAAREPGADPPVVIGSPKPKPEPAKMPGPTRPVYPMDAWDDTVVGTFARLCGEDNNVPLKMYAEAFRCVLGAIVGDQIACPNVEGVTPRTYTVLVVPFGKGKGTAIGRAMSFFEHLSGGGVIINGRRPAGADSREALLTEKPFPWQWATEHVGAWVAGASSAPGMARLANIERPKPKREKDKPEPPPQPPLWGEDLPRVLSVFEEAKNLFSSLSIEGGVGHATTGAICGLWDSNRFYGTATGERAPASGRMLFSMLCGVTESDWFDLLGRGDIVGGGLMSRLNICGTMGEYANVSRLRPPDFNPLRRVFLPRIHELSNTPADIPASAGALDVVDAWVAKLPAGSERMNIHVWRSALLLSWLRGESEITGDTARDAARLGDYQVATHEYYRTEATDNATAYIQQKMERVLRSKGPLSRAALFKHTNGKRDGTVNWGRALDSMVQNRLFGIDGKKIFAARAED</sequence>
<feature type="region of interest" description="Disordered" evidence="1">
    <location>
        <begin position="286"/>
        <end position="314"/>
    </location>
</feature>
<evidence type="ECO:0000313" key="3">
    <source>
        <dbReference type="EMBL" id="SPE17988.1"/>
    </source>
</evidence>
<proteinExistence type="predicted"/>
<organism evidence="3 4">
    <name type="scientific">Candidatus Sulfuritelmatomonas gaucii</name>
    <dbReference type="NCBI Taxonomy" id="2043161"/>
    <lineage>
        <taxon>Bacteria</taxon>
        <taxon>Pseudomonadati</taxon>
        <taxon>Acidobacteriota</taxon>
        <taxon>Terriglobia</taxon>
        <taxon>Terriglobales</taxon>
        <taxon>Acidobacteriaceae</taxon>
        <taxon>Candidatus Sulfuritelmatomonas</taxon>
    </lineage>
</organism>
<name>A0A2N9L3W9_9BACT</name>
<dbReference type="InterPro" id="IPR015330">
    <property type="entry name" value="DNA_primase/pol_bifunc_N"/>
</dbReference>
<reference evidence="4" key="1">
    <citation type="submission" date="2018-02" db="EMBL/GenBank/DDBJ databases">
        <authorList>
            <person name="Hausmann B."/>
        </authorList>
    </citation>
    <scope>NUCLEOTIDE SEQUENCE [LARGE SCALE GENOMIC DNA]</scope>
    <source>
        <strain evidence="4">Peat soil MAG SbA5</strain>
    </source>
</reference>
<feature type="region of interest" description="Disordered" evidence="1">
    <location>
        <begin position="453"/>
        <end position="475"/>
    </location>
</feature>
<feature type="compositionally biased region" description="Basic and acidic residues" evidence="1">
    <location>
        <begin position="453"/>
        <end position="465"/>
    </location>
</feature>
<evidence type="ECO:0000256" key="1">
    <source>
        <dbReference type="SAM" id="MobiDB-lite"/>
    </source>
</evidence>
<accession>A0A2N9L3W9</accession>
<gene>
    <name evidence="3" type="ORF">SBA5_120064</name>
</gene>
<dbReference type="Proteomes" id="UP000239735">
    <property type="component" value="Unassembled WGS sequence"/>
</dbReference>
<evidence type="ECO:0000313" key="4">
    <source>
        <dbReference type="Proteomes" id="UP000239735"/>
    </source>
</evidence>
<dbReference type="Pfam" id="PF09250">
    <property type="entry name" value="Prim-Pol"/>
    <property type="match status" value="1"/>
</dbReference>
<dbReference type="EMBL" id="OKRB01000024">
    <property type="protein sequence ID" value="SPE17988.1"/>
    <property type="molecule type" value="Genomic_DNA"/>
</dbReference>